<reference evidence="7" key="1">
    <citation type="submission" date="2021-01" db="EMBL/GenBank/DDBJ databases">
        <title>Whole genome shotgun sequence of Actinoplanes nipponensis NBRC 14063.</title>
        <authorList>
            <person name="Komaki H."/>
            <person name="Tamura T."/>
        </authorList>
    </citation>
    <scope>NUCLEOTIDE SEQUENCE</scope>
    <source>
        <strain evidence="7">NBRC 14063</strain>
    </source>
</reference>
<keyword evidence="5" id="KW-0812">Transmembrane</keyword>
<dbReference type="InterPro" id="IPR001638">
    <property type="entry name" value="Solute-binding_3/MltF_N"/>
</dbReference>
<evidence type="ECO:0000313" key="7">
    <source>
        <dbReference type="EMBL" id="GIE48180.1"/>
    </source>
</evidence>
<keyword evidence="5" id="KW-0472">Membrane</keyword>
<dbReference type="RefSeq" id="WP_203766601.1">
    <property type="nucleotide sequence ID" value="NZ_BOMQ01000020.1"/>
</dbReference>
<evidence type="ECO:0000313" key="8">
    <source>
        <dbReference type="Proteomes" id="UP000647172"/>
    </source>
</evidence>
<dbReference type="GO" id="GO:0006865">
    <property type="term" value="P:amino acid transport"/>
    <property type="evidence" value="ECO:0007669"/>
    <property type="project" value="TreeGrafter"/>
</dbReference>
<dbReference type="PANTHER" id="PTHR30085:SF6">
    <property type="entry name" value="ABC TRANSPORTER GLUTAMINE-BINDING PROTEIN GLNH"/>
    <property type="match status" value="1"/>
</dbReference>
<keyword evidence="8" id="KW-1185">Reference proteome</keyword>
<evidence type="ECO:0000256" key="2">
    <source>
        <dbReference type="ARBA" id="ARBA00022448"/>
    </source>
</evidence>
<dbReference type="AlphaFoldDB" id="A0A919JF49"/>
<name>A0A919JF49_9ACTN</name>
<evidence type="ECO:0000256" key="4">
    <source>
        <dbReference type="SAM" id="MobiDB-lite"/>
    </source>
</evidence>
<feature type="region of interest" description="Disordered" evidence="4">
    <location>
        <begin position="343"/>
        <end position="380"/>
    </location>
</feature>
<dbReference type="SMART" id="SM00062">
    <property type="entry name" value="PBPb"/>
    <property type="match status" value="1"/>
</dbReference>
<evidence type="ECO:0000256" key="5">
    <source>
        <dbReference type="SAM" id="Phobius"/>
    </source>
</evidence>
<keyword evidence="3" id="KW-0732">Signal</keyword>
<evidence type="ECO:0000256" key="1">
    <source>
        <dbReference type="ARBA" id="ARBA00010333"/>
    </source>
</evidence>
<dbReference type="Gene3D" id="3.40.190.10">
    <property type="entry name" value="Periplasmic binding protein-like II"/>
    <property type="match status" value="2"/>
</dbReference>
<dbReference type="Pfam" id="PF00497">
    <property type="entry name" value="SBP_bac_3"/>
    <property type="match status" value="1"/>
</dbReference>
<dbReference type="PANTHER" id="PTHR30085">
    <property type="entry name" value="AMINO ACID ABC TRANSPORTER PERMEASE"/>
    <property type="match status" value="1"/>
</dbReference>
<dbReference type="GO" id="GO:0030288">
    <property type="term" value="C:outer membrane-bounded periplasmic space"/>
    <property type="evidence" value="ECO:0007669"/>
    <property type="project" value="TreeGrafter"/>
</dbReference>
<dbReference type="EMBL" id="BOMQ01000020">
    <property type="protein sequence ID" value="GIE48180.1"/>
    <property type="molecule type" value="Genomic_DNA"/>
</dbReference>
<feature type="transmembrane region" description="Helical" evidence="5">
    <location>
        <begin position="66"/>
        <end position="86"/>
    </location>
</feature>
<keyword evidence="2" id="KW-0813">Transport</keyword>
<protein>
    <recommendedName>
        <fullName evidence="6">Solute-binding protein family 3/N-terminal domain-containing protein</fullName>
    </recommendedName>
</protein>
<comment type="caution">
    <text evidence="7">The sequence shown here is derived from an EMBL/GenBank/DDBJ whole genome shotgun (WGS) entry which is preliminary data.</text>
</comment>
<organism evidence="7 8">
    <name type="scientific">Actinoplanes nipponensis</name>
    <dbReference type="NCBI Taxonomy" id="135950"/>
    <lineage>
        <taxon>Bacteria</taxon>
        <taxon>Bacillati</taxon>
        <taxon>Actinomycetota</taxon>
        <taxon>Actinomycetes</taxon>
        <taxon>Micromonosporales</taxon>
        <taxon>Micromonosporaceae</taxon>
        <taxon>Actinoplanes</taxon>
    </lineage>
</organism>
<dbReference type="Proteomes" id="UP000647172">
    <property type="component" value="Unassembled WGS sequence"/>
</dbReference>
<dbReference type="InterPro" id="IPR051455">
    <property type="entry name" value="Bact_solute-bind_prot3"/>
</dbReference>
<proteinExistence type="inferred from homology"/>
<dbReference type="SUPFAM" id="SSF53850">
    <property type="entry name" value="Periplasmic binding protein-like II"/>
    <property type="match status" value="1"/>
</dbReference>
<evidence type="ECO:0000259" key="6">
    <source>
        <dbReference type="SMART" id="SM00062"/>
    </source>
</evidence>
<dbReference type="GO" id="GO:0005576">
    <property type="term" value="C:extracellular region"/>
    <property type="evidence" value="ECO:0007669"/>
    <property type="project" value="TreeGrafter"/>
</dbReference>
<accession>A0A919JF49</accession>
<gene>
    <name evidence="7" type="ORF">Ani05nite_17140</name>
</gene>
<sequence length="380" mass="43016">MDDGSGEAPVRKVIVHRRVPTQRRPRRARARRALTGLRRSFTQPAFPSPAFTGRDRLVRTWGASLAPWRLAAVGVIMILVLTFAWVRLFHLGPPSIEDLRRAAGVDEWQTLPIGVKDDQPGIAERDPVDGSWRGFDIDIAYMIAEDLGFRRQEVRFYGIESEDRARMEATDLDGNPVPVKLVIASFSITEERERMPNVMFSQSYLHTEQSVITLKGHDKVASLEEFRDKTVCSLSSSTSAKTADDSRARLRQRNRVSECFDLLNLEEVDAVTTDAAILGGYKARYKDKYDHWDLGLDKTEAWGVSVGANAALRDLVNITLYRSWKDPKDARWEQAYEKNILPETVPNKTADGKPVPLARPQQPVTARPRVRELPWEEVVP</sequence>
<keyword evidence="5" id="KW-1133">Transmembrane helix</keyword>
<evidence type="ECO:0000256" key="3">
    <source>
        <dbReference type="ARBA" id="ARBA00022729"/>
    </source>
</evidence>
<comment type="similarity">
    <text evidence="1">Belongs to the bacterial solute-binding protein 3 family.</text>
</comment>
<feature type="domain" description="Solute-binding protein family 3/N-terminal" evidence="6">
    <location>
        <begin position="110"/>
        <end position="343"/>
    </location>
</feature>